<dbReference type="EMBL" id="JBFOLJ010000006">
    <property type="protein sequence ID" value="KAL2529002.1"/>
    <property type="molecule type" value="Genomic_DNA"/>
</dbReference>
<feature type="region of interest" description="Disordered" evidence="3">
    <location>
        <begin position="44"/>
        <end position="105"/>
    </location>
</feature>
<keyword evidence="6" id="KW-1185">Reference proteome</keyword>
<evidence type="ECO:0000256" key="2">
    <source>
        <dbReference type="ARBA" id="ARBA00008017"/>
    </source>
</evidence>
<dbReference type="AlphaFoldDB" id="A0ABD1UVB3"/>
<feature type="region of interest" description="Disordered" evidence="3">
    <location>
        <begin position="174"/>
        <end position="212"/>
    </location>
</feature>
<feature type="transmembrane region" description="Helical" evidence="4">
    <location>
        <begin position="236"/>
        <end position="257"/>
    </location>
</feature>
<reference evidence="6" key="1">
    <citation type="submission" date="2024-07" db="EMBL/GenBank/DDBJ databases">
        <title>Two chromosome-level genome assemblies of Korean endemic species Abeliophyllum distichum and Forsythia ovata (Oleaceae).</title>
        <authorList>
            <person name="Jang H."/>
        </authorList>
    </citation>
    <scope>NUCLEOTIDE SEQUENCE [LARGE SCALE GENOMIC DNA]</scope>
</reference>
<evidence type="ECO:0000313" key="6">
    <source>
        <dbReference type="Proteomes" id="UP001604277"/>
    </source>
</evidence>
<keyword evidence="4" id="KW-0472">Membrane</keyword>
<evidence type="ECO:0000313" key="5">
    <source>
        <dbReference type="EMBL" id="KAL2529002.1"/>
    </source>
</evidence>
<organism evidence="5 6">
    <name type="scientific">Forsythia ovata</name>
    <dbReference type="NCBI Taxonomy" id="205694"/>
    <lineage>
        <taxon>Eukaryota</taxon>
        <taxon>Viridiplantae</taxon>
        <taxon>Streptophyta</taxon>
        <taxon>Embryophyta</taxon>
        <taxon>Tracheophyta</taxon>
        <taxon>Spermatophyta</taxon>
        <taxon>Magnoliopsida</taxon>
        <taxon>eudicotyledons</taxon>
        <taxon>Gunneridae</taxon>
        <taxon>Pentapetalae</taxon>
        <taxon>asterids</taxon>
        <taxon>lamiids</taxon>
        <taxon>Lamiales</taxon>
        <taxon>Oleaceae</taxon>
        <taxon>Forsythieae</taxon>
        <taxon>Forsythia</taxon>
    </lineage>
</organism>
<evidence type="ECO:0000256" key="1">
    <source>
        <dbReference type="ARBA" id="ARBA00004141"/>
    </source>
</evidence>
<keyword evidence="4" id="KW-1133">Transmembrane helix</keyword>
<dbReference type="PANTHER" id="PTHR31618:SF1">
    <property type="entry name" value="EF-HAND DOMAIN-CONTAINING PROTEIN"/>
    <property type="match status" value="1"/>
</dbReference>
<protein>
    <submittedName>
        <fullName evidence="5">Mechanosensitive ion channel protein</fullName>
    </submittedName>
</protein>
<sequence>MVAVNLVGMVDMVVAVMETKGILSEQVKLFYTFNYDHLENEDNLGDAELGDSEVGDSVCDDANTKNGGLELENQETHNPHYRLPPPSPPPKSKDNDTVMSPAANNKDFDFITEYPLSRIAESPSTNYGQLTPKEVRVSFNDNMAAVQDSNRPSNTEPDEVLVCRSNSSFRRKSNLLRTKTKSRLPDPPKNNTKSQNQRMTKSQVLRKGSEVDEDDPFLDKDLPEDYKKIKFSALSILQLCTIVYGLALVLIAWQCIFDKKVKRLTNKDVLPYVTKILVSLGWDIGMVAQFS</sequence>
<dbReference type="PANTHER" id="PTHR31618">
    <property type="entry name" value="MECHANOSENSITIVE ION CHANNEL PROTEIN 5"/>
    <property type="match status" value="1"/>
</dbReference>
<gene>
    <name evidence="5" type="ORF">Fot_21603</name>
</gene>
<proteinExistence type="inferred from homology"/>
<feature type="compositionally biased region" description="Polar residues" evidence="3">
    <location>
        <begin position="189"/>
        <end position="203"/>
    </location>
</feature>
<evidence type="ECO:0000256" key="3">
    <source>
        <dbReference type="SAM" id="MobiDB-lite"/>
    </source>
</evidence>
<accession>A0ABD1UVB3</accession>
<keyword evidence="4" id="KW-0812">Transmembrane</keyword>
<evidence type="ECO:0000256" key="4">
    <source>
        <dbReference type="SAM" id="Phobius"/>
    </source>
</evidence>
<comment type="similarity">
    <text evidence="2">Belongs to the MscS (TC 1.A.23) family.</text>
</comment>
<comment type="caution">
    <text evidence="5">The sequence shown here is derived from an EMBL/GenBank/DDBJ whole genome shotgun (WGS) entry which is preliminary data.</text>
</comment>
<dbReference type="InterPro" id="IPR016688">
    <property type="entry name" value="MscS-like_plants/fungi"/>
</dbReference>
<name>A0ABD1UVB3_9LAMI</name>
<dbReference type="Proteomes" id="UP001604277">
    <property type="component" value="Unassembled WGS sequence"/>
</dbReference>
<dbReference type="GO" id="GO:0016020">
    <property type="term" value="C:membrane"/>
    <property type="evidence" value="ECO:0007669"/>
    <property type="project" value="UniProtKB-SubCell"/>
</dbReference>
<comment type="subcellular location">
    <subcellularLocation>
        <location evidence="1">Membrane</location>
        <topology evidence="1">Multi-pass membrane protein</topology>
    </subcellularLocation>
</comment>
<feature type="compositionally biased region" description="Acidic residues" evidence="3">
    <location>
        <begin position="44"/>
        <end position="54"/>
    </location>
</feature>